<evidence type="ECO:0000256" key="2">
    <source>
        <dbReference type="SAM" id="Phobius"/>
    </source>
</evidence>
<dbReference type="AlphaFoldDB" id="A0A370HC54"/>
<keyword evidence="4" id="KW-1185">Reference proteome</keyword>
<proteinExistence type="predicted"/>
<name>A0A370HC54_9NOCA</name>
<dbReference type="OrthoDB" id="4538788at2"/>
<keyword evidence="2" id="KW-1133">Transmembrane helix</keyword>
<dbReference type="RefSeq" id="WP_147288879.1">
    <property type="nucleotide sequence ID" value="NZ_QQAZ01000002.1"/>
</dbReference>
<evidence type="ECO:0000313" key="3">
    <source>
        <dbReference type="EMBL" id="RDI54526.1"/>
    </source>
</evidence>
<reference evidence="3 4" key="1">
    <citation type="submission" date="2018-07" db="EMBL/GenBank/DDBJ databases">
        <title>Genomic Encyclopedia of Type Strains, Phase IV (KMG-IV): sequencing the most valuable type-strain genomes for metagenomic binning, comparative biology and taxonomic classification.</title>
        <authorList>
            <person name="Goeker M."/>
        </authorList>
    </citation>
    <scope>NUCLEOTIDE SEQUENCE [LARGE SCALE GENOMIC DNA]</scope>
    <source>
        <strain evidence="3 4">DSM 44952</strain>
    </source>
</reference>
<protein>
    <submittedName>
        <fullName evidence="3">Uncharacterized protein</fullName>
    </submittedName>
</protein>
<gene>
    <name evidence="3" type="ORF">DFR68_102654</name>
</gene>
<sequence>MEQSAGRAAKRTEKAAGRAAKKTLTGAEHAVKDVGHVAKDVERTAFGAEHLAERLDSMSWKTASIILGVLLVLAIFIFRSCDFSPPSFDGFADAGTGMSGGDPKSLPESLRTASTCRSGGAPQAADTCVIEANSPLLTGGITGGRALSLTVQSEPAVRIADTITRWRSAGTTSLADTPVFVGVGPSSTMLYADRRSGLRIETGAFTDRTAVRTFAQRAGLVH</sequence>
<feature type="region of interest" description="Disordered" evidence="1">
    <location>
        <begin position="1"/>
        <end position="22"/>
    </location>
</feature>
<accession>A0A370HC54</accession>
<evidence type="ECO:0000256" key="1">
    <source>
        <dbReference type="SAM" id="MobiDB-lite"/>
    </source>
</evidence>
<dbReference type="EMBL" id="QQAZ01000002">
    <property type="protein sequence ID" value="RDI54526.1"/>
    <property type="molecule type" value="Genomic_DNA"/>
</dbReference>
<organism evidence="3 4">
    <name type="scientific">Nocardia mexicana</name>
    <dbReference type="NCBI Taxonomy" id="279262"/>
    <lineage>
        <taxon>Bacteria</taxon>
        <taxon>Bacillati</taxon>
        <taxon>Actinomycetota</taxon>
        <taxon>Actinomycetes</taxon>
        <taxon>Mycobacteriales</taxon>
        <taxon>Nocardiaceae</taxon>
        <taxon>Nocardia</taxon>
    </lineage>
</organism>
<keyword evidence="2" id="KW-0812">Transmembrane</keyword>
<dbReference type="Proteomes" id="UP000255355">
    <property type="component" value="Unassembled WGS sequence"/>
</dbReference>
<comment type="caution">
    <text evidence="3">The sequence shown here is derived from an EMBL/GenBank/DDBJ whole genome shotgun (WGS) entry which is preliminary data.</text>
</comment>
<keyword evidence="2" id="KW-0472">Membrane</keyword>
<evidence type="ECO:0000313" key="4">
    <source>
        <dbReference type="Proteomes" id="UP000255355"/>
    </source>
</evidence>
<feature type="transmembrane region" description="Helical" evidence="2">
    <location>
        <begin position="60"/>
        <end position="78"/>
    </location>
</feature>